<feature type="transmembrane region" description="Helical" evidence="1">
    <location>
        <begin position="101"/>
        <end position="119"/>
    </location>
</feature>
<accession>A0ABV0ET23</accession>
<dbReference type="RefSeq" id="WP_207704900.1">
    <property type="nucleotide sequence ID" value="NZ_JAFREL020000003.1"/>
</dbReference>
<dbReference type="EMBL" id="JAFREL020000003">
    <property type="protein sequence ID" value="MEO1771797.1"/>
    <property type="molecule type" value="Genomic_DNA"/>
</dbReference>
<gene>
    <name evidence="2" type="ORF">JZO67_003778</name>
</gene>
<name>A0ABV0ET23_9ENTE</name>
<organism evidence="2 3">
    <name type="scientific">Candidatus Enterococcus ferrettii</name>
    <dbReference type="NCBI Taxonomy" id="2815324"/>
    <lineage>
        <taxon>Bacteria</taxon>
        <taxon>Bacillati</taxon>
        <taxon>Bacillota</taxon>
        <taxon>Bacilli</taxon>
        <taxon>Lactobacillales</taxon>
        <taxon>Enterococcaceae</taxon>
        <taxon>Enterococcus</taxon>
    </lineage>
</organism>
<keyword evidence="1" id="KW-0812">Transmembrane</keyword>
<sequence>MKRILILILGLSLMALGASVCTITGLGIDPFNALCVAFSNIFNIQLGNMVLILQAVLGIIVLLFDRTKLGVGTLIPMVLFGYLLQFFNWSIPQVISNGEYFLSNLFIFLSGALIIALGMSTYMECEIGMVPYDCLSFIIGERIKKNPFTFRMIIDTFVAVAAFILGGPINFGTVLLALLIGPLINLFRKKVTYRLFSMDE</sequence>
<keyword evidence="3" id="KW-1185">Reference proteome</keyword>
<evidence type="ECO:0008006" key="4">
    <source>
        <dbReference type="Google" id="ProtNLM"/>
    </source>
</evidence>
<keyword evidence="1" id="KW-0472">Membrane</keyword>
<evidence type="ECO:0000313" key="3">
    <source>
        <dbReference type="Proteomes" id="UP000664357"/>
    </source>
</evidence>
<dbReference type="PANTHER" id="PTHR40078">
    <property type="entry name" value="INTEGRAL MEMBRANE PROTEIN-RELATED"/>
    <property type="match status" value="1"/>
</dbReference>
<dbReference type="Pfam" id="PF19700">
    <property type="entry name" value="DUF6198"/>
    <property type="match status" value="1"/>
</dbReference>
<dbReference type="Proteomes" id="UP000664357">
    <property type="component" value="Unassembled WGS sequence"/>
</dbReference>
<protein>
    <recommendedName>
        <fullName evidence="4">Integral membrane protein</fullName>
    </recommendedName>
</protein>
<feature type="transmembrane region" description="Helical" evidence="1">
    <location>
        <begin position="41"/>
        <end position="64"/>
    </location>
</feature>
<reference evidence="2 3" key="2">
    <citation type="submission" date="2024-02" db="EMBL/GenBank/DDBJ databases">
        <title>The Genome Sequence of Enterococcus sp. DIV0159.</title>
        <authorList>
            <person name="Earl A."/>
            <person name="Manson A."/>
            <person name="Gilmore M."/>
            <person name="Sanders J."/>
            <person name="Shea T."/>
            <person name="Howe W."/>
            <person name="Livny J."/>
            <person name="Cuomo C."/>
            <person name="Neafsey D."/>
            <person name="Birren B."/>
        </authorList>
    </citation>
    <scope>NUCLEOTIDE SEQUENCE [LARGE SCALE GENOMIC DNA]</scope>
    <source>
        <strain evidence="2 3">665A</strain>
    </source>
</reference>
<comment type="caution">
    <text evidence="2">The sequence shown here is derived from an EMBL/GenBank/DDBJ whole genome shotgun (WGS) entry which is preliminary data.</text>
</comment>
<reference evidence="2 3" key="1">
    <citation type="submission" date="2021-03" db="EMBL/GenBank/DDBJ databases">
        <authorList>
            <person name="Gilmore M.S."/>
            <person name="Schwartzman J."/>
            <person name="Van Tyne D."/>
            <person name="Martin M."/>
            <person name="Earl A.M."/>
            <person name="Manson A.L."/>
            <person name="Straub T."/>
            <person name="Salamzade R."/>
            <person name="Saavedra J."/>
            <person name="Lebreton F."/>
            <person name="Prichula J."/>
            <person name="Schaufler K."/>
            <person name="Gaca A."/>
            <person name="Sgardioli B."/>
            <person name="Wagenaar J."/>
            <person name="Strong T."/>
        </authorList>
    </citation>
    <scope>NUCLEOTIDE SEQUENCE [LARGE SCALE GENOMIC DNA]</scope>
    <source>
        <strain evidence="2 3">665A</strain>
    </source>
</reference>
<dbReference type="InterPro" id="IPR038750">
    <property type="entry name" value="YczE/YyaS-like"/>
</dbReference>
<evidence type="ECO:0000256" key="1">
    <source>
        <dbReference type="SAM" id="Phobius"/>
    </source>
</evidence>
<evidence type="ECO:0000313" key="2">
    <source>
        <dbReference type="EMBL" id="MEO1771797.1"/>
    </source>
</evidence>
<feature type="transmembrane region" description="Helical" evidence="1">
    <location>
        <begin position="71"/>
        <end position="89"/>
    </location>
</feature>
<proteinExistence type="predicted"/>
<keyword evidence="1" id="KW-1133">Transmembrane helix</keyword>
<dbReference type="PANTHER" id="PTHR40078:SF1">
    <property type="entry name" value="INTEGRAL MEMBRANE PROTEIN"/>
    <property type="match status" value="1"/>
</dbReference>